<dbReference type="SMART" id="SM00563">
    <property type="entry name" value="PlsC"/>
    <property type="match status" value="1"/>
</dbReference>
<keyword evidence="7 14" id="KW-1133">Transmembrane helix</keyword>
<keyword evidence="12 16" id="KW-0012">Acyltransferase</keyword>
<dbReference type="InterPro" id="IPR002123">
    <property type="entry name" value="Plipid/glycerol_acylTrfase"/>
</dbReference>
<evidence type="ECO:0000256" key="4">
    <source>
        <dbReference type="ARBA" id="ARBA00022516"/>
    </source>
</evidence>
<dbReference type="RefSeq" id="XP_013763046.1">
    <property type="nucleotide sequence ID" value="XM_013907592.1"/>
</dbReference>
<evidence type="ECO:0000256" key="2">
    <source>
        <dbReference type="ARBA" id="ARBA00005189"/>
    </source>
</evidence>
<feature type="region of interest" description="Disordered" evidence="13">
    <location>
        <begin position="572"/>
        <end position="607"/>
    </location>
</feature>
<evidence type="ECO:0000256" key="12">
    <source>
        <dbReference type="ARBA" id="ARBA00023315"/>
    </source>
</evidence>
<evidence type="ECO:0000259" key="15">
    <source>
        <dbReference type="SMART" id="SM00563"/>
    </source>
</evidence>
<dbReference type="PANTHER" id="PTHR23063">
    <property type="entry name" value="PHOSPHOLIPID ACYLTRANSFERASE"/>
    <property type="match status" value="1"/>
</dbReference>
<evidence type="ECO:0000256" key="13">
    <source>
        <dbReference type="SAM" id="MobiDB-lite"/>
    </source>
</evidence>
<dbReference type="GO" id="GO:0016020">
    <property type="term" value="C:membrane"/>
    <property type="evidence" value="ECO:0007669"/>
    <property type="project" value="UniProtKB-SubCell"/>
</dbReference>
<feature type="transmembrane region" description="Helical" evidence="14">
    <location>
        <begin position="151"/>
        <end position="169"/>
    </location>
</feature>
<evidence type="ECO:0000256" key="7">
    <source>
        <dbReference type="ARBA" id="ARBA00022989"/>
    </source>
</evidence>
<feature type="compositionally biased region" description="Low complexity" evidence="13">
    <location>
        <begin position="9"/>
        <end position="32"/>
    </location>
</feature>
<dbReference type="Proteomes" id="UP000054408">
    <property type="component" value="Unassembled WGS sequence"/>
</dbReference>
<feature type="region of interest" description="Disordered" evidence="13">
    <location>
        <begin position="490"/>
        <end position="530"/>
    </location>
</feature>
<evidence type="ECO:0000256" key="5">
    <source>
        <dbReference type="ARBA" id="ARBA00022679"/>
    </source>
</evidence>
<feature type="domain" description="Phospholipid/glycerol acyltransferase" evidence="15">
    <location>
        <begin position="237"/>
        <end position="350"/>
    </location>
</feature>
<keyword evidence="8" id="KW-0443">Lipid metabolism</keyword>
<reference evidence="16 17" key="1">
    <citation type="submission" date="2010-05" db="EMBL/GenBank/DDBJ databases">
        <title>The Genome Sequence of Thecamonas trahens ATCC 50062.</title>
        <authorList>
            <consortium name="The Broad Institute Genome Sequencing Platform"/>
            <person name="Russ C."/>
            <person name="Cuomo C."/>
            <person name="Shea T."/>
            <person name="Young S.K."/>
            <person name="Zeng Q."/>
            <person name="Koehrsen M."/>
            <person name="Haas B."/>
            <person name="Borodovsky M."/>
            <person name="Guigo R."/>
            <person name="Alvarado L."/>
            <person name="Berlin A."/>
            <person name="Bochicchio J."/>
            <person name="Borenstein D."/>
            <person name="Chapman S."/>
            <person name="Chen Z."/>
            <person name="Freedman E."/>
            <person name="Gellesch M."/>
            <person name="Goldberg J."/>
            <person name="Griggs A."/>
            <person name="Gujja S."/>
            <person name="Heilman E."/>
            <person name="Heiman D."/>
            <person name="Hepburn T."/>
            <person name="Howarth C."/>
            <person name="Jen D."/>
            <person name="Larson L."/>
            <person name="Mehta T."/>
            <person name="Park D."/>
            <person name="Pearson M."/>
            <person name="Roberts A."/>
            <person name="Saif S."/>
            <person name="Shenoy N."/>
            <person name="Sisk P."/>
            <person name="Stolte C."/>
            <person name="Sykes S."/>
            <person name="Thomson T."/>
            <person name="Walk T."/>
            <person name="White J."/>
            <person name="Yandava C."/>
            <person name="Burger G."/>
            <person name="Gray M.W."/>
            <person name="Holland P.W.H."/>
            <person name="King N."/>
            <person name="Lang F.B.F."/>
            <person name="Roger A.J."/>
            <person name="Ruiz-Trillo I."/>
            <person name="Lander E."/>
            <person name="Nusbaum C."/>
        </authorList>
    </citation>
    <scope>NUCLEOTIDE SEQUENCE [LARGE SCALE GENOMIC DNA]</scope>
    <source>
        <strain evidence="16 17">ATCC 50062</strain>
    </source>
</reference>
<keyword evidence="9 14" id="KW-0472">Membrane</keyword>
<comment type="similarity">
    <text evidence="3">Belongs to the 1-acyl-sn-glycerol-3-phosphate acyltransferase family.</text>
</comment>
<feature type="compositionally biased region" description="Low complexity" evidence="13">
    <location>
        <begin position="511"/>
        <end position="522"/>
    </location>
</feature>
<dbReference type="InterPro" id="IPR045252">
    <property type="entry name" value="LPCAT1-like"/>
</dbReference>
<name>A0A0L0D1I7_THETB</name>
<evidence type="ECO:0000256" key="9">
    <source>
        <dbReference type="ARBA" id="ARBA00023136"/>
    </source>
</evidence>
<keyword evidence="5 16" id="KW-0808">Transferase</keyword>
<dbReference type="GO" id="GO:0008654">
    <property type="term" value="P:phospholipid biosynthetic process"/>
    <property type="evidence" value="ECO:0007669"/>
    <property type="project" value="UniProtKB-KW"/>
</dbReference>
<dbReference type="GO" id="GO:0005783">
    <property type="term" value="C:endoplasmic reticulum"/>
    <property type="evidence" value="ECO:0007669"/>
    <property type="project" value="TreeGrafter"/>
</dbReference>
<evidence type="ECO:0000256" key="10">
    <source>
        <dbReference type="ARBA" id="ARBA00023209"/>
    </source>
</evidence>
<dbReference type="GeneID" id="25560003"/>
<accession>A0A0L0D1I7</accession>
<organism evidence="16 17">
    <name type="scientific">Thecamonas trahens ATCC 50062</name>
    <dbReference type="NCBI Taxonomy" id="461836"/>
    <lineage>
        <taxon>Eukaryota</taxon>
        <taxon>Apusozoa</taxon>
        <taxon>Apusomonadida</taxon>
        <taxon>Apusomonadidae</taxon>
        <taxon>Thecamonas</taxon>
    </lineage>
</organism>
<dbReference type="Pfam" id="PF01553">
    <property type="entry name" value="Acyltransferase"/>
    <property type="match status" value="1"/>
</dbReference>
<keyword evidence="10" id="KW-0594">Phospholipid biosynthesis</keyword>
<evidence type="ECO:0000256" key="1">
    <source>
        <dbReference type="ARBA" id="ARBA00004370"/>
    </source>
</evidence>
<dbReference type="EMBL" id="GL349433">
    <property type="protein sequence ID" value="KNC46066.1"/>
    <property type="molecule type" value="Genomic_DNA"/>
</dbReference>
<evidence type="ECO:0000256" key="14">
    <source>
        <dbReference type="SAM" id="Phobius"/>
    </source>
</evidence>
<dbReference type="CDD" id="cd07991">
    <property type="entry name" value="LPLAT_LPCAT1-like"/>
    <property type="match status" value="1"/>
</dbReference>
<keyword evidence="11" id="KW-1208">Phospholipid metabolism</keyword>
<protein>
    <submittedName>
        <fullName evidence="16">Lysophosphatidic acid acyltransferase</fullName>
    </submittedName>
</protein>
<dbReference type="AlphaFoldDB" id="A0A0L0D1I7"/>
<dbReference type="STRING" id="461836.A0A0L0D1I7"/>
<evidence type="ECO:0000313" key="17">
    <source>
        <dbReference type="Proteomes" id="UP000054408"/>
    </source>
</evidence>
<proteinExistence type="inferred from homology"/>
<feature type="transmembrane region" description="Helical" evidence="14">
    <location>
        <begin position="208"/>
        <end position="228"/>
    </location>
</feature>
<dbReference type="OrthoDB" id="10051137at2759"/>
<evidence type="ECO:0000256" key="8">
    <source>
        <dbReference type="ARBA" id="ARBA00023098"/>
    </source>
</evidence>
<evidence type="ECO:0000256" key="11">
    <source>
        <dbReference type="ARBA" id="ARBA00023264"/>
    </source>
</evidence>
<dbReference type="PANTHER" id="PTHR23063:SF2">
    <property type="entry name" value="GLYCEROL-3-PHOSPHATE ACYLTRANSFERASE 4, ISOFORM D-RELATED"/>
    <property type="match status" value="1"/>
</dbReference>
<dbReference type="GO" id="GO:0004366">
    <property type="term" value="F:glycerol-3-phosphate O-acyltransferase activity"/>
    <property type="evidence" value="ECO:0007669"/>
    <property type="project" value="TreeGrafter"/>
</dbReference>
<dbReference type="SUPFAM" id="SSF69593">
    <property type="entry name" value="Glycerol-3-phosphate (1)-acyltransferase"/>
    <property type="match status" value="1"/>
</dbReference>
<feature type="region of interest" description="Disordered" evidence="13">
    <location>
        <begin position="1"/>
        <end position="40"/>
    </location>
</feature>
<evidence type="ECO:0000256" key="6">
    <source>
        <dbReference type="ARBA" id="ARBA00022692"/>
    </source>
</evidence>
<comment type="pathway">
    <text evidence="2">Lipid metabolism.</text>
</comment>
<keyword evidence="17" id="KW-1185">Reference proteome</keyword>
<dbReference type="GO" id="GO:0019432">
    <property type="term" value="P:triglyceride biosynthetic process"/>
    <property type="evidence" value="ECO:0007669"/>
    <property type="project" value="TreeGrafter"/>
</dbReference>
<evidence type="ECO:0000313" key="16">
    <source>
        <dbReference type="EMBL" id="KNC46066.1"/>
    </source>
</evidence>
<evidence type="ECO:0000256" key="3">
    <source>
        <dbReference type="ARBA" id="ARBA00008655"/>
    </source>
</evidence>
<keyword evidence="6 14" id="KW-0812">Transmembrane</keyword>
<feature type="transmembrane region" description="Helical" evidence="14">
    <location>
        <begin position="175"/>
        <end position="196"/>
    </location>
</feature>
<comment type="subcellular location">
    <subcellularLocation>
        <location evidence="1">Membrane</location>
    </subcellularLocation>
</comment>
<sequence length="607" mass="66454">MAESPYPVPQHTLQQPLLPPAHGSGLPPAGASAPPPAAAGGSLGDFAIPISPSSENLLDLLERASAMAQMTAAPEESEPMWSFSHSAGDSDQVQQRFEKQFLSEFASQYSEDCSHYELTDPLPFVKHGMQNLLQDEFTLCFDSDRARPWNWNVYLFPMWLLGLVARYLILFPLRLLGVVLGFMVFLTLFTVATCLPTASMRAAGQRQAIRWLSFVFMMSWSGVIMFHGSRPARRANQIFVANHTSVIDVAVLMQDAYLYALVGQAHTGVLGLLQNYVLGCLGCIWFERSQAKDRAAVAATISEYIRDPTGNPLLLFPEGVCVNNKFVCMFKKGVFSMEGVEICPIAVRYNKALSDPFWNSRAESFVWHLLRLMTSWAVVANVTYLPPVRRKANETAVQFANSVKSSIARAAGLKDTPWDGFLKYVSPSPRFAEHQRQIYTRSLLLRFRISHVKRAASVARMASGESSPGSGRLPSPDPALGAAPIFLGYQRVPSPTRSPGPPQRRRVGSEPDPLSFSLSDVSDFSDDDNSMMTSGHSMAVYATPELEPRYLDLASQSASAAPLPVVAISSELAHRKTNVSPPRKSASGKSQPDKPQASVSGPELGPT</sequence>
<gene>
    <name evidence="16" type="ORF">AMSG_00184</name>
</gene>
<keyword evidence="4" id="KW-0444">Lipid biosynthesis</keyword>
<dbReference type="eggNOG" id="KOG2898">
    <property type="taxonomic scope" value="Eukaryota"/>
</dbReference>